<protein>
    <submittedName>
        <fullName evidence="11">Aminopeptidase CC_2544</fullName>
    </submittedName>
</protein>
<keyword evidence="7" id="KW-0862">Zinc</keyword>
<dbReference type="PANTHER" id="PTHR12053">
    <property type="entry name" value="PROTEASE FAMILY M28 PLASMA GLUTAMATE CARBOXYPEPTIDASE-RELATED"/>
    <property type="match status" value="1"/>
</dbReference>
<dbReference type="SUPFAM" id="SSF53187">
    <property type="entry name" value="Zn-dependent exopeptidases"/>
    <property type="match status" value="1"/>
</dbReference>
<dbReference type="EMBL" id="UOEE01000135">
    <property type="protein sequence ID" value="VAV92036.1"/>
    <property type="molecule type" value="Genomic_DNA"/>
</dbReference>
<sequence>MFVRTTLFASVLLLVSSVSAVADTLEDEANQLIDTALTSSLSMELVTSLTTEIGPRLAGSEAEQRARDWAVRKLSNMGFSNVHVEDFDMPGWERGQISIQVGAPYAQPL</sequence>
<comment type="subcellular location">
    <subcellularLocation>
        <location evidence="1">Secreted</location>
    </subcellularLocation>
</comment>
<keyword evidence="3" id="KW-0645">Protease</keyword>
<keyword evidence="10" id="KW-0325">Glycoprotein</keyword>
<dbReference type="InterPro" id="IPR039866">
    <property type="entry name" value="CPQ"/>
</dbReference>
<keyword evidence="4" id="KW-0479">Metal-binding</keyword>
<reference evidence="11" key="1">
    <citation type="submission" date="2018-06" db="EMBL/GenBank/DDBJ databases">
        <authorList>
            <person name="Zhirakovskaya E."/>
        </authorList>
    </citation>
    <scope>NUCLEOTIDE SEQUENCE</scope>
</reference>
<evidence type="ECO:0000256" key="6">
    <source>
        <dbReference type="ARBA" id="ARBA00022801"/>
    </source>
</evidence>
<evidence type="ECO:0000256" key="10">
    <source>
        <dbReference type="ARBA" id="ARBA00023180"/>
    </source>
</evidence>
<evidence type="ECO:0000256" key="9">
    <source>
        <dbReference type="ARBA" id="ARBA00023145"/>
    </source>
</evidence>
<dbReference type="GO" id="GO:0070573">
    <property type="term" value="F:metallodipeptidase activity"/>
    <property type="evidence" value="ECO:0007669"/>
    <property type="project" value="InterPro"/>
</dbReference>
<keyword evidence="2" id="KW-0964">Secreted</keyword>
<dbReference type="Gene3D" id="3.50.30.30">
    <property type="match status" value="1"/>
</dbReference>
<evidence type="ECO:0000256" key="4">
    <source>
        <dbReference type="ARBA" id="ARBA00022723"/>
    </source>
</evidence>
<evidence type="ECO:0000256" key="3">
    <source>
        <dbReference type="ARBA" id="ARBA00022670"/>
    </source>
</evidence>
<name>A0A3B0RU69_9ZZZZ</name>
<keyword evidence="8" id="KW-0482">Metalloprotease</keyword>
<evidence type="ECO:0000256" key="5">
    <source>
        <dbReference type="ARBA" id="ARBA00022729"/>
    </source>
</evidence>
<dbReference type="Gene3D" id="3.40.630.10">
    <property type="entry name" value="Zn peptidases"/>
    <property type="match status" value="1"/>
</dbReference>
<dbReference type="GO" id="GO:0006508">
    <property type="term" value="P:proteolysis"/>
    <property type="evidence" value="ECO:0007669"/>
    <property type="project" value="UniProtKB-KW"/>
</dbReference>
<gene>
    <name evidence="11" type="ORF">MNBD_ALPHA06-2053</name>
</gene>
<organism evidence="11">
    <name type="scientific">hydrothermal vent metagenome</name>
    <dbReference type="NCBI Taxonomy" id="652676"/>
    <lineage>
        <taxon>unclassified sequences</taxon>
        <taxon>metagenomes</taxon>
        <taxon>ecological metagenomes</taxon>
    </lineage>
</organism>
<evidence type="ECO:0000313" key="11">
    <source>
        <dbReference type="EMBL" id="VAV92036.1"/>
    </source>
</evidence>
<evidence type="ECO:0000256" key="2">
    <source>
        <dbReference type="ARBA" id="ARBA00022525"/>
    </source>
</evidence>
<keyword evidence="9" id="KW-0865">Zymogen</keyword>
<evidence type="ECO:0000256" key="8">
    <source>
        <dbReference type="ARBA" id="ARBA00023049"/>
    </source>
</evidence>
<keyword evidence="11" id="KW-0031">Aminopeptidase</keyword>
<feature type="non-terminal residue" evidence="11">
    <location>
        <position position="109"/>
    </location>
</feature>
<evidence type="ECO:0000256" key="7">
    <source>
        <dbReference type="ARBA" id="ARBA00022833"/>
    </source>
</evidence>
<dbReference type="AlphaFoldDB" id="A0A3B0RU69"/>
<evidence type="ECO:0000256" key="1">
    <source>
        <dbReference type="ARBA" id="ARBA00004613"/>
    </source>
</evidence>
<dbReference type="GO" id="GO:0046872">
    <property type="term" value="F:metal ion binding"/>
    <property type="evidence" value="ECO:0007669"/>
    <property type="project" value="UniProtKB-KW"/>
</dbReference>
<dbReference type="PANTHER" id="PTHR12053:SF3">
    <property type="entry name" value="CARBOXYPEPTIDASE Q"/>
    <property type="match status" value="1"/>
</dbReference>
<proteinExistence type="predicted"/>
<accession>A0A3B0RU69</accession>
<dbReference type="GO" id="GO:0004177">
    <property type="term" value="F:aminopeptidase activity"/>
    <property type="evidence" value="ECO:0007669"/>
    <property type="project" value="UniProtKB-KW"/>
</dbReference>
<keyword evidence="6" id="KW-0378">Hydrolase</keyword>
<keyword evidence="5" id="KW-0732">Signal</keyword>
<dbReference type="GO" id="GO:0005576">
    <property type="term" value="C:extracellular region"/>
    <property type="evidence" value="ECO:0007669"/>
    <property type="project" value="UniProtKB-SubCell"/>
</dbReference>